<reference evidence="1 2" key="1">
    <citation type="submission" date="2016-04" db="EMBL/GenBank/DDBJ databases">
        <title>A degradative enzymes factory behind the ericoid mycorrhizal symbiosis.</title>
        <authorList>
            <consortium name="DOE Joint Genome Institute"/>
            <person name="Martino E."/>
            <person name="Morin E."/>
            <person name="Grelet G."/>
            <person name="Kuo A."/>
            <person name="Kohler A."/>
            <person name="Daghino S."/>
            <person name="Barry K."/>
            <person name="Choi C."/>
            <person name="Cichocki N."/>
            <person name="Clum A."/>
            <person name="Copeland A."/>
            <person name="Hainaut M."/>
            <person name="Haridas S."/>
            <person name="Labutti K."/>
            <person name="Lindquist E."/>
            <person name="Lipzen A."/>
            <person name="Khouja H.-R."/>
            <person name="Murat C."/>
            <person name="Ohm R."/>
            <person name="Olson A."/>
            <person name="Spatafora J."/>
            <person name="Veneault-Fourrey C."/>
            <person name="Henrissat B."/>
            <person name="Grigoriev I."/>
            <person name="Martin F."/>
            <person name="Perotto S."/>
        </authorList>
    </citation>
    <scope>NUCLEOTIDE SEQUENCE [LARGE SCALE GENOMIC DNA]</scope>
    <source>
        <strain evidence="1 2">F</strain>
    </source>
</reference>
<dbReference type="Proteomes" id="UP000235786">
    <property type="component" value="Unassembled WGS sequence"/>
</dbReference>
<proteinExistence type="predicted"/>
<name>A0A2J6QTZ3_HYAVF</name>
<dbReference type="AlphaFoldDB" id="A0A2J6QTZ3"/>
<evidence type="ECO:0000313" key="2">
    <source>
        <dbReference type="Proteomes" id="UP000235786"/>
    </source>
</evidence>
<keyword evidence="2" id="KW-1185">Reference proteome</keyword>
<evidence type="ECO:0000313" key="1">
    <source>
        <dbReference type="EMBL" id="PMD29739.1"/>
    </source>
</evidence>
<protein>
    <submittedName>
        <fullName evidence="1">Uncharacterized protein</fullName>
    </submittedName>
</protein>
<accession>A0A2J6QTZ3</accession>
<gene>
    <name evidence="1" type="ORF">L207DRAFT_642273</name>
</gene>
<dbReference type="EMBL" id="KZ613972">
    <property type="protein sequence ID" value="PMD29739.1"/>
    <property type="molecule type" value="Genomic_DNA"/>
</dbReference>
<sequence length="201" mass="23584">MGQYLDLRLVTVKQPLQGISEHNIQQNSITQRPSFISNRKPYVIRSSSIQIQRYPTTSSPQPTDFIFTLAINPANWHDFTEADKKHPYEVGIRIRRSIERIAFERESSGILQTIIWANLHKDNEEQVEFWETVEAEAMKKLPTGTDYFLRGFGEMSAFRAQLPQTYFEGEEFYVGIFGGHFVWMSYREAREQKMRLLGYFT</sequence>
<organism evidence="1 2">
    <name type="scientific">Hyaloscypha variabilis (strain UAMH 11265 / GT02V1 / F)</name>
    <name type="common">Meliniomyces variabilis</name>
    <dbReference type="NCBI Taxonomy" id="1149755"/>
    <lineage>
        <taxon>Eukaryota</taxon>
        <taxon>Fungi</taxon>
        <taxon>Dikarya</taxon>
        <taxon>Ascomycota</taxon>
        <taxon>Pezizomycotina</taxon>
        <taxon>Leotiomycetes</taxon>
        <taxon>Helotiales</taxon>
        <taxon>Hyaloscyphaceae</taxon>
        <taxon>Hyaloscypha</taxon>
        <taxon>Hyaloscypha variabilis</taxon>
    </lineage>
</organism>